<name>A0A6H5HK57_9HEMI</name>
<accession>A0A6H5HK57</accession>
<dbReference type="GO" id="GO:0031080">
    <property type="term" value="C:nuclear pore outer ring"/>
    <property type="evidence" value="ECO:0007669"/>
    <property type="project" value="TreeGrafter"/>
</dbReference>
<dbReference type="EMBL" id="CADCXU010032293">
    <property type="protein sequence ID" value="CAB0018234.1"/>
    <property type="molecule type" value="Genomic_DNA"/>
</dbReference>
<dbReference type="Gene3D" id="1.25.40.700">
    <property type="match status" value="1"/>
</dbReference>
<evidence type="ECO:0000256" key="2">
    <source>
        <dbReference type="ARBA" id="ARBA00022448"/>
    </source>
</evidence>
<dbReference type="PANTHER" id="PTHR13405:SF11">
    <property type="entry name" value="NUCLEAR PORE COMPLEX PROTEIN NUP133"/>
    <property type="match status" value="1"/>
</dbReference>
<dbReference type="OrthoDB" id="103454at2759"/>
<keyword evidence="2" id="KW-0813">Transport</keyword>
<keyword evidence="5" id="KW-1185">Reference proteome</keyword>
<dbReference type="Proteomes" id="UP000479000">
    <property type="component" value="Unassembled WGS sequence"/>
</dbReference>
<organism evidence="4 5">
    <name type="scientific">Nesidiocoris tenuis</name>
    <dbReference type="NCBI Taxonomy" id="355587"/>
    <lineage>
        <taxon>Eukaryota</taxon>
        <taxon>Metazoa</taxon>
        <taxon>Ecdysozoa</taxon>
        <taxon>Arthropoda</taxon>
        <taxon>Hexapoda</taxon>
        <taxon>Insecta</taxon>
        <taxon>Pterygota</taxon>
        <taxon>Neoptera</taxon>
        <taxon>Paraneoptera</taxon>
        <taxon>Hemiptera</taxon>
        <taxon>Heteroptera</taxon>
        <taxon>Panheteroptera</taxon>
        <taxon>Cimicomorpha</taxon>
        <taxon>Miridae</taxon>
        <taxon>Dicyphina</taxon>
        <taxon>Nesidiocoris</taxon>
    </lineage>
</organism>
<evidence type="ECO:0000256" key="1">
    <source>
        <dbReference type="ARBA" id="ARBA00004123"/>
    </source>
</evidence>
<evidence type="ECO:0008006" key="6">
    <source>
        <dbReference type="Google" id="ProtNLM"/>
    </source>
</evidence>
<sequence>MVTAMTDQTSPDEERAFYEKLVALTRDLVDVILHLQSATHPVKRYVALRSWYIRYFIDRDHLLYAKQLAIKFQDMKALVEITYLLDESDEILQLIDSYGDIGICEEIFDYLLNKGMKADLLNLALSLPVEHKPKLERSLLDGHLDVFWLYKLSEGQPKEAVKSLVTYAKSYTANVDKSERMWTIAKLIAKSSGFSDFDYEVDKRLDIVGAQRFLSVGLTRVYDETQIVQMLISPQEDDSGGELLHYKKALELLRWIDDDRVRDRLQNEIWTSAVNLEKSEFEKLQTDSPWSQFSNLLVFRLLELVQNSDESQDSNLVPPFESLNLSDDSETSKRYVFLLRLGWEHINRGTAVD</sequence>
<gene>
    <name evidence="4" type="ORF">NTEN_LOCUS22143</name>
</gene>
<dbReference type="GO" id="GO:0000972">
    <property type="term" value="P:transcription-dependent tethering of RNA polymerase II gene DNA at nuclear periphery"/>
    <property type="evidence" value="ECO:0007669"/>
    <property type="project" value="TreeGrafter"/>
</dbReference>
<dbReference type="InterPro" id="IPR037624">
    <property type="entry name" value="Nup133-like"/>
</dbReference>
<proteinExistence type="predicted"/>
<keyword evidence="3" id="KW-0539">Nucleus</keyword>
<dbReference type="GO" id="GO:0017056">
    <property type="term" value="F:structural constituent of nuclear pore"/>
    <property type="evidence" value="ECO:0007669"/>
    <property type="project" value="InterPro"/>
</dbReference>
<dbReference type="GO" id="GO:0016973">
    <property type="term" value="P:poly(A)+ mRNA export from nucleus"/>
    <property type="evidence" value="ECO:0007669"/>
    <property type="project" value="TreeGrafter"/>
</dbReference>
<dbReference type="GO" id="GO:0006606">
    <property type="term" value="P:protein import into nucleus"/>
    <property type="evidence" value="ECO:0007669"/>
    <property type="project" value="TreeGrafter"/>
</dbReference>
<reference evidence="4 5" key="1">
    <citation type="submission" date="2020-02" db="EMBL/GenBank/DDBJ databases">
        <authorList>
            <person name="Ferguson B K."/>
        </authorList>
    </citation>
    <scope>NUCLEOTIDE SEQUENCE [LARGE SCALE GENOMIC DNA]</scope>
</reference>
<protein>
    <recommendedName>
        <fullName evidence="6">Nucleoporin Nup133/Nup155-like C-terminal domain-containing protein</fullName>
    </recommendedName>
</protein>
<dbReference type="AlphaFoldDB" id="A0A6H5HK57"/>
<evidence type="ECO:0000313" key="4">
    <source>
        <dbReference type="EMBL" id="CAB0018234.1"/>
    </source>
</evidence>
<evidence type="ECO:0000313" key="5">
    <source>
        <dbReference type="Proteomes" id="UP000479000"/>
    </source>
</evidence>
<evidence type="ECO:0000256" key="3">
    <source>
        <dbReference type="ARBA" id="ARBA00023242"/>
    </source>
</evidence>
<comment type="subcellular location">
    <subcellularLocation>
        <location evidence="1">Nucleus</location>
    </subcellularLocation>
</comment>
<dbReference type="PANTHER" id="PTHR13405">
    <property type="entry name" value="NUCLEAR PORE COMPLEX PROTEIN NUP133"/>
    <property type="match status" value="1"/>
</dbReference>